<dbReference type="Proteomes" id="UP001239111">
    <property type="component" value="Chromosome 2"/>
</dbReference>
<protein>
    <submittedName>
        <fullName evidence="1">Uncharacterized protein</fullName>
    </submittedName>
</protein>
<evidence type="ECO:0000313" key="1">
    <source>
        <dbReference type="EMBL" id="KAJ8680158.1"/>
    </source>
</evidence>
<comment type="caution">
    <text evidence="1">The sequence shown here is derived from an EMBL/GenBank/DDBJ whole genome shotgun (WGS) entry which is preliminary data.</text>
</comment>
<proteinExistence type="predicted"/>
<sequence length="111" mass="12482">MRARVPTDRHDGATAGHLGIGKTILIRVSRDYHPPGILYETTRNMYEAAKDANNTKLDYGQPRAVCTQQQLTSLGKLGLGIDIHRLLRTFAKVYSRQYISFNDVIQTHGLD</sequence>
<organism evidence="1 2">
    <name type="scientific">Eretmocerus hayati</name>
    <dbReference type="NCBI Taxonomy" id="131215"/>
    <lineage>
        <taxon>Eukaryota</taxon>
        <taxon>Metazoa</taxon>
        <taxon>Ecdysozoa</taxon>
        <taxon>Arthropoda</taxon>
        <taxon>Hexapoda</taxon>
        <taxon>Insecta</taxon>
        <taxon>Pterygota</taxon>
        <taxon>Neoptera</taxon>
        <taxon>Endopterygota</taxon>
        <taxon>Hymenoptera</taxon>
        <taxon>Apocrita</taxon>
        <taxon>Proctotrupomorpha</taxon>
        <taxon>Chalcidoidea</taxon>
        <taxon>Aphelinidae</taxon>
        <taxon>Aphelininae</taxon>
        <taxon>Eretmocerus</taxon>
    </lineage>
</organism>
<dbReference type="EMBL" id="CM056742">
    <property type="protein sequence ID" value="KAJ8680158.1"/>
    <property type="molecule type" value="Genomic_DNA"/>
</dbReference>
<evidence type="ECO:0000313" key="2">
    <source>
        <dbReference type="Proteomes" id="UP001239111"/>
    </source>
</evidence>
<accession>A0ACC2PAM8</accession>
<gene>
    <name evidence="1" type="ORF">QAD02_015945</name>
</gene>
<name>A0ACC2PAM8_9HYME</name>
<keyword evidence="2" id="KW-1185">Reference proteome</keyword>
<reference evidence="1" key="1">
    <citation type="submission" date="2023-04" db="EMBL/GenBank/DDBJ databases">
        <title>A chromosome-level genome assembly of the parasitoid wasp Eretmocerus hayati.</title>
        <authorList>
            <person name="Zhong Y."/>
            <person name="Liu S."/>
            <person name="Liu Y."/>
        </authorList>
    </citation>
    <scope>NUCLEOTIDE SEQUENCE</scope>
    <source>
        <strain evidence="1">ZJU_SS_LIU_2023</strain>
    </source>
</reference>